<sequence length="120" mass="12732">ALKEDLANKSTNVALGTSDVLYPSQNAVKSYVDTVTDEIASAAKVLAANNVLGFPGLYTISNTAVEPNSIIQLTVENASTPTIIQLLSQGVETFSVQVYTFSGGSFVESNSNWQYIVVNP</sequence>
<dbReference type="AlphaFoldDB" id="A0A1H2XE40"/>
<evidence type="ECO:0000313" key="2">
    <source>
        <dbReference type="Proteomes" id="UP000199592"/>
    </source>
</evidence>
<name>A0A1H2XE40_9FLAO</name>
<feature type="non-terminal residue" evidence="1">
    <location>
        <position position="1"/>
    </location>
</feature>
<reference evidence="2" key="1">
    <citation type="submission" date="2016-10" db="EMBL/GenBank/DDBJ databases">
        <authorList>
            <person name="Varghese N."/>
            <person name="Submissions S."/>
        </authorList>
    </citation>
    <scope>NUCLEOTIDE SEQUENCE [LARGE SCALE GENOMIC DNA]</scope>
    <source>
        <strain evidence="2">DSM 25030</strain>
    </source>
</reference>
<dbReference type="STRING" id="1073328.SAMN05216294_1353"/>
<evidence type="ECO:0000313" key="1">
    <source>
        <dbReference type="EMBL" id="SDW91173.1"/>
    </source>
</evidence>
<dbReference type="RefSeq" id="WP_175443724.1">
    <property type="nucleotide sequence ID" value="NZ_FNKI01000001.1"/>
</dbReference>
<dbReference type="Proteomes" id="UP000199592">
    <property type="component" value="Unassembled WGS sequence"/>
</dbReference>
<protein>
    <submittedName>
        <fullName evidence="1">Uncharacterized protein</fullName>
    </submittedName>
</protein>
<proteinExistence type="predicted"/>
<accession>A0A1H2XE40</accession>
<keyword evidence="2" id="KW-1185">Reference proteome</keyword>
<gene>
    <name evidence="1" type="ORF">SAMN04487892_2732</name>
</gene>
<dbReference type="EMBL" id="FNMY01000003">
    <property type="protein sequence ID" value="SDW91173.1"/>
    <property type="molecule type" value="Genomic_DNA"/>
</dbReference>
<organism evidence="1 2">
    <name type="scientific">Flagellimonas zhangzhouensis</name>
    <dbReference type="NCBI Taxonomy" id="1073328"/>
    <lineage>
        <taxon>Bacteria</taxon>
        <taxon>Pseudomonadati</taxon>
        <taxon>Bacteroidota</taxon>
        <taxon>Flavobacteriia</taxon>
        <taxon>Flavobacteriales</taxon>
        <taxon>Flavobacteriaceae</taxon>
        <taxon>Flagellimonas</taxon>
    </lineage>
</organism>